<organism evidence="2 3">
    <name type="scientific">Adineta steineri</name>
    <dbReference type="NCBI Taxonomy" id="433720"/>
    <lineage>
        <taxon>Eukaryota</taxon>
        <taxon>Metazoa</taxon>
        <taxon>Spiralia</taxon>
        <taxon>Gnathifera</taxon>
        <taxon>Rotifera</taxon>
        <taxon>Eurotatoria</taxon>
        <taxon>Bdelloidea</taxon>
        <taxon>Adinetida</taxon>
        <taxon>Adinetidae</taxon>
        <taxon>Adineta</taxon>
    </lineage>
</organism>
<name>A0A814PU73_9BILA</name>
<dbReference type="AlphaFoldDB" id="A0A814PU73"/>
<sequence>MDYYDNYDHDEDDLPVITLPNSSSFTTKHSNYDHDQDNTENDYSTRLVGNWHSLYETSIRSLQSDDEDQRSTTQKPFLLQRQPSIQKPQNFIQERSLSPTYQLPIDSNAAKSKWAIRLPELLSSTVGPDRQKRNITRRHTTNIVFQQSDLNNEGSNPYSLNKPRDDRPLMPIVKQLKQKFDQMTPNNNSETPSQSPAASRPKLIRGGSLRSWGPNANTGEFLKSRPSRPALPIRPSAEITTNKTRTTSAGPSNNRTSLANGRTHRERPSPPVSYPKHFYPPPSTTSVVKQLIGGGATLVYDSLAQQRRSKINSPIVKHQRSIEDRTKDLVNTNSPLTGGYRSTDNSSDTYAKIKNKTQNPYESIRSKDDEIDANIYERIQHQSSNESSERNSFRTPRTQSWNHSNINQQEQEAYYPVYDIND</sequence>
<evidence type="ECO:0000313" key="3">
    <source>
        <dbReference type="Proteomes" id="UP000663891"/>
    </source>
</evidence>
<accession>A0A814PU73</accession>
<dbReference type="Proteomes" id="UP000663891">
    <property type="component" value="Unassembled WGS sequence"/>
</dbReference>
<feature type="region of interest" description="Disordered" evidence="1">
    <location>
        <begin position="146"/>
        <end position="168"/>
    </location>
</feature>
<feature type="compositionally biased region" description="Polar residues" evidence="1">
    <location>
        <begin position="146"/>
        <end position="159"/>
    </location>
</feature>
<gene>
    <name evidence="2" type="ORF">VCS650_LOCUS20611</name>
</gene>
<reference evidence="2" key="1">
    <citation type="submission" date="2021-02" db="EMBL/GenBank/DDBJ databases">
        <authorList>
            <person name="Nowell W R."/>
        </authorList>
    </citation>
    <scope>NUCLEOTIDE SEQUENCE</scope>
</reference>
<protein>
    <submittedName>
        <fullName evidence="2">Uncharacterized protein</fullName>
    </submittedName>
</protein>
<feature type="compositionally biased region" description="Polar residues" evidence="1">
    <location>
        <begin position="395"/>
        <end position="411"/>
    </location>
</feature>
<dbReference type="OrthoDB" id="9996382at2759"/>
<feature type="region of interest" description="Disordered" evidence="1">
    <location>
        <begin position="182"/>
        <end position="281"/>
    </location>
</feature>
<feature type="region of interest" description="Disordered" evidence="1">
    <location>
        <begin position="329"/>
        <end position="348"/>
    </location>
</feature>
<feature type="compositionally biased region" description="Polar residues" evidence="1">
    <location>
        <begin position="182"/>
        <end position="197"/>
    </location>
</feature>
<evidence type="ECO:0000313" key="2">
    <source>
        <dbReference type="EMBL" id="CAF1110448.1"/>
    </source>
</evidence>
<feature type="region of interest" description="Disordered" evidence="1">
    <location>
        <begin position="379"/>
        <end position="422"/>
    </location>
</feature>
<comment type="caution">
    <text evidence="2">The sequence shown here is derived from an EMBL/GenBank/DDBJ whole genome shotgun (WGS) entry which is preliminary data.</text>
</comment>
<feature type="compositionally biased region" description="Polar residues" evidence="1">
    <location>
        <begin position="238"/>
        <end position="260"/>
    </location>
</feature>
<evidence type="ECO:0000256" key="1">
    <source>
        <dbReference type="SAM" id="MobiDB-lite"/>
    </source>
</evidence>
<feature type="compositionally biased region" description="Pro residues" evidence="1">
    <location>
        <begin position="269"/>
        <end position="281"/>
    </location>
</feature>
<dbReference type="EMBL" id="CAJNON010000215">
    <property type="protein sequence ID" value="CAF1110448.1"/>
    <property type="molecule type" value="Genomic_DNA"/>
</dbReference>
<proteinExistence type="predicted"/>